<dbReference type="PANTHER" id="PTHR12726">
    <property type="entry name" value="CERAMIDE GLUCOSYLTRANSFERASE"/>
    <property type="match status" value="1"/>
</dbReference>
<comment type="pathway">
    <text evidence="3">Sphingolipid metabolism.</text>
</comment>
<evidence type="ECO:0000256" key="4">
    <source>
        <dbReference type="ARBA" id="ARBA00022676"/>
    </source>
</evidence>
<accession>A0A5C8PKA4</accession>
<dbReference type="GO" id="GO:0016020">
    <property type="term" value="C:membrane"/>
    <property type="evidence" value="ECO:0007669"/>
    <property type="project" value="UniProtKB-SubCell"/>
</dbReference>
<keyword evidence="5 10" id="KW-0808">Transferase</keyword>
<dbReference type="InterPro" id="IPR025993">
    <property type="entry name" value="Ceramide_glucosylTrfase"/>
</dbReference>
<comment type="pathway">
    <text evidence="2">Lipid metabolism; sphingolipid metabolism.</text>
</comment>
<evidence type="ECO:0000256" key="9">
    <source>
        <dbReference type="SAM" id="Phobius"/>
    </source>
</evidence>
<dbReference type="PANTHER" id="PTHR12726:SF0">
    <property type="entry name" value="CERAMIDE GLUCOSYLTRANSFERASE"/>
    <property type="match status" value="1"/>
</dbReference>
<evidence type="ECO:0000256" key="3">
    <source>
        <dbReference type="ARBA" id="ARBA00004991"/>
    </source>
</evidence>
<evidence type="ECO:0000256" key="5">
    <source>
        <dbReference type="ARBA" id="ARBA00022679"/>
    </source>
</evidence>
<feature type="transmembrane region" description="Helical" evidence="9">
    <location>
        <begin position="285"/>
        <end position="309"/>
    </location>
</feature>
<proteinExistence type="predicted"/>
<name>A0A5C8PKA4_9HYPH</name>
<keyword evidence="6 9" id="KW-0812">Transmembrane</keyword>
<dbReference type="CDD" id="cd02520">
    <property type="entry name" value="Glucosylceramide_synthase"/>
    <property type="match status" value="1"/>
</dbReference>
<evidence type="ECO:0000256" key="1">
    <source>
        <dbReference type="ARBA" id="ARBA00004141"/>
    </source>
</evidence>
<keyword evidence="7 9" id="KW-1133">Transmembrane helix</keyword>
<comment type="caution">
    <text evidence="10">The sequence shown here is derived from an EMBL/GenBank/DDBJ whole genome shotgun (WGS) entry which is preliminary data.</text>
</comment>
<evidence type="ECO:0000313" key="11">
    <source>
        <dbReference type="Proteomes" id="UP000321638"/>
    </source>
</evidence>
<evidence type="ECO:0000256" key="8">
    <source>
        <dbReference type="ARBA" id="ARBA00023136"/>
    </source>
</evidence>
<dbReference type="AlphaFoldDB" id="A0A5C8PKA4"/>
<keyword evidence="4" id="KW-0328">Glycosyltransferase</keyword>
<evidence type="ECO:0000256" key="2">
    <source>
        <dbReference type="ARBA" id="ARBA00004760"/>
    </source>
</evidence>
<keyword evidence="11" id="KW-1185">Reference proteome</keyword>
<dbReference type="InterPro" id="IPR017835">
    <property type="entry name" value="Hopen-assoc_HpnI"/>
</dbReference>
<dbReference type="Gene3D" id="3.90.550.10">
    <property type="entry name" value="Spore Coat Polysaccharide Biosynthesis Protein SpsA, Chain A"/>
    <property type="match status" value="1"/>
</dbReference>
<organism evidence="10 11">
    <name type="scientific">Vineibacter terrae</name>
    <dbReference type="NCBI Taxonomy" id="2586908"/>
    <lineage>
        <taxon>Bacteria</taxon>
        <taxon>Pseudomonadati</taxon>
        <taxon>Pseudomonadota</taxon>
        <taxon>Alphaproteobacteria</taxon>
        <taxon>Hyphomicrobiales</taxon>
        <taxon>Vineibacter</taxon>
    </lineage>
</organism>
<evidence type="ECO:0000313" key="10">
    <source>
        <dbReference type="EMBL" id="TXL74301.1"/>
    </source>
</evidence>
<keyword evidence="8 9" id="KW-0472">Membrane</keyword>
<gene>
    <name evidence="10" type="ORF">FHP25_17595</name>
</gene>
<evidence type="ECO:0000256" key="7">
    <source>
        <dbReference type="ARBA" id="ARBA00022989"/>
    </source>
</evidence>
<evidence type="ECO:0000256" key="6">
    <source>
        <dbReference type="ARBA" id="ARBA00022692"/>
    </source>
</evidence>
<protein>
    <submittedName>
        <fullName evidence="10">Glycosyltransferase</fullName>
    </submittedName>
</protein>
<dbReference type="GO" id="GO:0008120">
    <property type="term" value="F:ceramide glucosyltransferase activity"/>
    <property type="evidence" value="ECO:0007669"/>
    <property type="project" value="TreeGrafter"/>
</dbReference>
<dbReference type="GO" id="GO:0006679">
    <property type="term" value="P:glucosylceramide biosynthetic process"/>
    <property type="evidence" value="ECO:0007669"/>
    <property type="project" value="TreeGrafter"/>
</dbReference>
<sequence length="369" mass="38510">MALALCGGAYAVATAVLAGRVLRRAPDPLPAPLPAVTILKPLHGDEPGLEAALASFLTQAYAAPVQLILGLHAEDDPAHAVAVRLRQRFSDRDITVVTDPRLHGANRKISNVINMMPHARHDMLVLSDSDISVGTDYLQAVAASLARPGVGAVSCLYTGRGLATAWSRLAAMDISYRFLPNAVFGIATGLAHPCFGSTIALTRQTLSAIGGFVAFADLLADDYEIGRAVRARGLALAYPPLTASHGCAQASFGALADQELRWARTIRTIDPAGHAGSVVTHALPLGLIGAALLGFSLTACVVLAGLLAARLSLKRRLDHIVGSSAGPSWLLPVRDVLSFGLFAVSLVGSTVDWRGKRLRIGKSGAMSSS</sequence>
<dbReference type="NCBIfam" id="TIGR03472">
    <property type="entry name" value="HpnI"/>
    <property type="match status" value="1"/>
</dbReference>
<dbReference type="EMBL" id="VDUZ01000019">
    <property type="protein sequence ID" value="TXL74301.1"/>
    <property type="molecule type" value="Genomic_DNA"/>
</dbReference>
<dbReference type="Proteomes" id="UP000321638">
    <property type="component" value="Unassembled WGS sequence"/>
</dbReference>
<dbReference type="SUPFAM" id="SSF53448">
    <property type="entry name" value="Nucleotide-diphospho-sugar transferases"/>
    <property type="match status" value="1"/>
</dbReference>
<reference evidence="10 11" key="1">
    <citation type="submission" date="2019-06" db="EMBL/GenBank/DDBJ databases">
        <title>New taxonomy in bacterial strain CC-CFT640, isolated from vineyard.</title>
        <authorList>
            <person name="Lin S.-Y."/>
            <person name="Tsai C.-F."/>
            <person name="Young C.-C."/>
        </authorList>
    </citation>
    <scope>NUCLEOTIDE SEQUENCE [LARGE SCALE GENOMIC DNA]</scope>
    <source>
        <strain evidence="10 11">CC-CFT640</strain>
    </source>
</reference>
<dbReference type="Pfam" id="PF13506">
    <property type="entry name" value="Glyco_transf_21"/>
    <property type="match status" value="1"/>
</dbReference>
<dbReference type="InterPro" id="IPR029044">
    <property type="entry name" value="Nucleotide-diphossugar_trans"/>
</dbReference>
<dbReference type="OrthoDB" id="9814255at2"/>
<comment type="subcellular location">
    <subcellularLocation>
        <location evidence="1">Membrane</location>
        <topology evidence="1">Multi-pass membrane protein</topology>
    </subcellularLocation>
</comment>